<dbReference type="OrthoDB" id="794462at2"/>
<dbReference type="Gene3D" id="3.40.630.30">
    <property type="match status" value="1"/>
</dbReference>
<feature type="domain" description="N-acetyltransferase" evidence="3">
    <location>
        <begin position="7"/>
        <end position="176"/>
    </location>
</feature>
<keyword evidence="2" id="KW-0012">Acyltransferase</keyword>
<proteinExistence type="predicted"/>
<accession>A0A2S0L4Q1</accession>
<evidence type="ECO:0000313" key="5">
    <source>
        <dbReference type="Proteomes" id="UP000237883"/>
    </source>
</evidence>
<dbReference type="InterPro" id="IPR016181">
    <property type="entry name" value="Acyl_CoA_acyltransferase"/>
</dbReference>
<dbReference type="InterPro" id="IPR050832">
    <property type="entry name" value="Bact_Acetyltransf"/>
</dbReference>
<dbReference type="EMBL" id="CP027228">
    <property type="protein sequence ID" value="AVM48246.1"/>
    <property type="molecule type" value="Genomic_DNA"/>
</dbReference>
<evidence type="ECO:0000256" key="1">
    <source>
        <dbReference type="ARBA" id="ARBA00022679"/>
    </source>
</evidence>
<dbReference type="CDD" id="cd04301">
    <property type="entry name" value="NAT_SF"/>
    <property type="match status" value="1"/>
</dbReference>
<keyword evidence="5" id="KW-1185">Reference proteome</keyword>
<dbReference type="RefSeq" id="WP_106057319.1">
    <property type="nucleotide sequence ID" value="NZ_CP027228.1"/>
</dbReference>
<dbReference type="AlphaFoldDB" id="A0A2S0L4Q1"/>
<keyword evidence="1" id="KW-0808">Transferase</keyword>
<gene>
    <name evidence="4" type="ORF">C5Q96_05055</name>
</gene>
<organism evidence="4 5">
    <name type="scientific">Mogibacterium diversum</name>
    <dbReference type="NCBI Taxonomy" id="114527"/>
    <lineage>
        <taxon>Bacteria</taxon>
        <taxon>Bacillati</taxon>
        <taxon>Bacillota</taxon>
        <taxon>Clostridia</taxon>
        <taxon>Peptostreptococcales</taxon>
        <taxon>Anaerovoracaceae</taxon>
        <taxon>Mogibacterium</taxon>
    </lineage>
</organism>
<evidence type="ECO:0000313" key="4">
    <source>
        <dbReference type="EMBL" id="AVM48246.1"/>
    </source>
</evidence>
<name>A0A2S0L4Q1_9FIRM</name>
<dbReference type="GO" id="GO:0016747">
    <property type="term" value="F:acyltransferase activity, transferring groups other than amino-acyl groups"/>
    <property type="evidence" value="ECO:0007669"/>
    <property type="project" value="InterPro"/>
</dbReference>
<dbReference type="PROSITE" id="PS51186">
    <property type="entry name" value="GNAT"/>
    <property type="match status" value="1"/>
</dbReference>
<dbReference type="SUPFAM" id="SSF55729">
    <property type="entry name" value="Acyl-CoA N-acyltransferases (Nat)"/>
    <property type="match status" value="1"/>
</dbReference>
<sequence length="183" mass="20243">MKDIQNIKIREAKRSDIAEVGRILSENYHDTYANILDKRYLSSVNPESAASRMDAYFLAPGNEMFVAELLSDGEEAGAGEIVGFVAGTPSPDVLGAFWLEMLHIKASYRDFGIGRRLLFTMGSRSASTGYSQMVIDVFAGNTKAEEIYKHYGARQIDEFYQDVEGFGVLSSLLSLDDLSVFQG</sequence>
<dbReference type="InterPro" id="IPR000182">
    <property type="entry name" value="GNAT_dom"/>
</dbReference>
<evidence type="ECO:0000259" key="3">
    <source>
        <dbReference type="PROSITE" id="PS51186"/>
    </source>
</evidence>
<reference evidence="5" key="1">
    <citation type="submission" date="2018-02" db="EMBL/GenBank/DDBJ databases">
        <authorList>
            <person name="Holder M.E."/>
            <person name="Ajami N.J."/>
            <person name="Petrosino J.F."/>
        </authorList>
    </citation>
    <scope>NUCLEOTIDE SEQUENCE [LARGE SCALE GENOMIC DNA]</scope>
    <source>
        <strain evidence="5">CCUG 47132</strain>
    </source>
</reference>
<dbReference type="PANTHER" id="PTHR43877">
    <property type="entry name" value="AMINOALKYLPHOSPHONATE N-ACETYLTRANSFERASE-RELATED-RELATED"/>
    <property type="match status" value="1"/>
</dbReference>
<evidence type="ECO:0000256" key="2">
    <source>
        <dbReference type="ARBA" id="ARBA00023315"/>
    </source>
</evidence>
<dbReference type="Proteomes" id="UP000237883">
    <property type="component" value="Chromosome"/>
</dbReference>
<dbReference type="KEGG" id="mdv:C5Q96_05055"/>
<protein>
    <recommendedName>
        <fullName evidence="3">N-acetyltransferase domain-containing protein</fullName>
    </recommendedName>
</protein>
<dbReference type="GeneID" id="78391629"/>
<dbReference type="Pfam" id="PF00583">
    <property type="entry name" value="Acetyltransf_1"/>
    <property type="match status" value="1"/>
</dbReference>